<dbReference type="Gene3D" id="1.10.340.30">
    <property type="entry name" value="Hypothetical protein, domain 2"/>
    <property type="match status" value="1"/>
</dbReference>
<dbReference type="Pfam" id="PF00730">
    <property type="entry name" value="HhH-GPD"/>
    <property type="match status" value="1"/>
</dbReference>
<dbReference type="SMART" id="SM00478">
    <property type="entry name" value="ENDO3c"/>
    <property type="match status" value="1"/>
</dbReference>
<evidence type="ECO:0000256" key="4">
    <source>
        <dbReference type="ARBA" id="ARBA00022801"/>
    </source>
</evidence>
<reference evidence="11 12" key="1">
    <citation type="submission" date="2017-11" db="EMBL/GenBank/DDBJ databases">
        <title>Isolation and Characterization of Methanofollis Species from Methane Seep Offshore SW Taiwan.</title>
        <authorList>
            <person name="Teng N.-H."/>
            <person name="Lai M.-C."/>
            <person name="Chen S.-C."/>
        </authorList>
    </citation>
    <scope>NUCLEOTIDE SEQUENCE [LARGE SCALE GENOMIC DNA]</scope>
    <source>
        <strain evidence="11 12">FWC-SCC2</strain>
    </source>
</reference>
<evidence type="ECO:0000256" key="7">
    <source>
        <dbReference type="ARBA" id="ARBA00023268"/>
    </source>
</evidence>
<keyword evidence="7" id="KW-0511">Multifunctional enzyme</keyword>
<evidence type="ECO:0000313" key="12">
    <source>
        <dbReference type="Proteomes" id="UP000292580"/>
    </source>
</evidence>
<dbReference type="Pfam" id="PF07934">
    <property type="entry name" value="OGG_N"/>
    <property type="match status" value="1"/>
</dbReference>
<comment type="similarity">
    <text evidence="1">Belongs to the type-1 OGG1 family.</text>
</comment>
<dbReference type="PANTHER" id="PTHR10242">
    <property type="entry name" value="8-OXOGUANINE DNA GLYCOSYLASE"/>
    <property type="match status" value="1"/>
</dbReference>
<dbReference type="GO" id="GO:0006284">
    <property type="term" value="P:base-excision repair"/>
    <property type="evidence" value="ECO:0007669"/>
    <property type="project" value="InterPro"/>
</dbReference>
<evidence type="ECO:0000256" key="9">
    <source>
        <dbReference type="ARBA" id="ARBA00044632"/>
    </source>
</evidence>
<name>A0A483CRE6_9EURY</name>
<keyword evidence="8" id="KW-0326">Glycosidase</keyword>
<dbReference type="RefSeq" id="WP_130647553.1">
    <property type="nucleotide sequence ID" value="NZ_PGCL01000005.1"/>
</dbReference>
<dbReference type="Proteomes" id="UP000292580">
    <property type="component" value="Unassembled WGS sequence"/>
</dbReference>
<keyword evidence="12" id="KW-1185">Reference proteome</keyword>
<protein>
    <recommendedName>
        <fullName evidence="2">DNA-(apurinic or apyrimidinic site) lyase</fullName>
        <ecNumber evidence="2">4.2.99.18</ecNumber>
    </recommendedName>
</protein>
<dbReference type="InterPro" id="IPR023170">
    <property type="entry name" value="HhH_base_excis_C"/>
</dbReference>
<dbReference type="GO" id="GO:0008534">
    <property type="term" value="F:oxidized purine nucleobase lesion DNA N-glycosylase activity"/>
    <property type="evidence" value="ECO:0007669"/>
    <property type="project" value="InterPro"/>
</dbReference>
<accession>A0A483CRE6</accession>
<dbReference type="GO" id="GO:0006289">
    <property type="term" value="P:nucleotide-excision repair"/>
    <property type="evidence" value="ECO:0007669"/>
    <property type="project" value="InterPro"/>
</dbReference>
<dbReference type="GO" id="GO:0003684">
    <property type="term" value="F:damaged DNA binding"/>
    <property type="evidence" value="ECO:0007669"/>
    <property type="project" value="InterPro"/>
</dbReference>
<feature type="domain" description="HhH-GPD" evidence="10">
    <location>
        <begin position="113"/>
        <end position="280"/>
    </location>
</feature>
<evidence type="ECO:0000313" key="11">
    <source>
        <dbReference type="EMBL" id="TAJ43574.1"/>
    </source>
</evidence>
<keyword evidence="6" id="KW-0456">Lyase</keyword>
<evidence type="ECO:0000256" key="1">
    <source>
        <dbReference type="ARBA" id="ARBA00010679"/>
    </source>
</evidence>
<proteinExistence type="inferred from homology"/>
<dbReference type="Gene3D" id="3.30.310.260">
    <property type="match status" value="1"/>
</dbReference>
<dbReference type="PANTHER" id="PTHR10242:SF2">
    <property type="entry name" value="N-GLYCOSYLASE_DNA LYASE"/>
    <property type="match status" value="1"/>
</dbReference>
<dbReference type="InterPro" id="IPR052054">
    <property type="entry name" value="Oxidative_DNA_repair_enzyme"/>
</dbReference>
<sequence length="289" mass="32220">MEQSIVLESGSGAPFDLDATLGCGQAFRWEKRDGTWHGIAGRHRIRIRQDNDLVRFDGADETFIRRYFALDLDLAGILSSIDRDPRIHAAIERCRGLRILRQEPFETLISYICSTNANIPVIKKRIALLAERYGDPLPGGGHAFPDASALAGCTEDDLRSCVLGYRAPYACATAAMCANNPEWAERVTALPYSDAKNVLMEFPGVGPKAADCILLFAFQRYEAFPVDVHIRRMMRRHYLNTAGGDGPMTCREYEAIAAFAREHFGPHAGWAQEYLFCVREDDRGDSGRG</sequence>
<evidence type="ECO:0000256" key="8">
    <source>
        <dbReference type="ARBA" id="ARBA00023295"/>
    </source>
</evidence>
<comment type="catalytic activity">
    <reaction evidence="9">
        <text>2'-deoxyribonucleotide-(2'-deoxyribose 5'-phosphate)-2'-deoxyribonucleotide-DNA = a 3'-end 2'-deoxyribonucleotide-(2,3-dehydro-2,3-deoxyribose 5'-phosphate)-DNA + a 5'-end 5'-phospho-2'-deoxyribonucleoside-DNA + H(+)</text>
        <dbReference type="Rhea" id="RHEA:66592"/>
        <dbReference type="Rhea" id="RHEA-COMP:13180"/>
        <dbReference type="Rhea" id="RHEA-COMP:16897"/>
        <dbReference type="Rhea" id="RHEA-COMP:17067"/>
        <dbReference type="ChEBI" id="CHEBI:15378"/>
        <dbReference type="ChEBI" id="CHEBI:136412"/>
        <dbReference type="ChEBI" id="CHEBI:157695"/>
        <dbReference type="ChEBI" id="CHEBI:167181"/>
        <dbReference type="EC" id="4.2.99.18"/>
    </reaction>
</comment>
<dbReference type="AlphaFoldDB" id="A0A483CRE6"/>
<keyword evidence="4" id="KW-0378">Hydrolase</keyword>
<evidence type="ECO:0000256" key="2">
    <source>
        <dbReference type="ARBA" id="ARBA00012720"/>
    </source>
</evidence>
<evidence type="ECO:0000256" key="3">
    <source>
        <dbReference type="ARBA" id="ARBA00022763"/>
    </source>
</evidence>
<dbReference type="InterPro" id="IPR011257">
    <property type="entry name" value="DNA_glycosylase"/>
</dbReference>
<dbReference type="CDD" id="cd00056">
    <property type="entry name" value="ENDO3c"/>
    <property type="match status" value="1"/>
</dbReference>
<evidence type="ECO:0000259" key="10">
    <source>
        <dbReference type="SMART" id="SM00478"/>
    </source>
</evidence>
<dbReference type="SUPFAM" id="SSF55945">
    <property type="entry name" value="TATA-box binding protein-like"/>
    <property type="match status" value="1"/>
</dbReference>
<evidence type="ECO:0000256" key="6">
    <source>
        <dbReference type="ARBA" id="ARBA00023239"/>
    </source>
</evidence>
<dbReference type="OrthoDB" id="14922at2157"/>
<evidence type="ECO:0000256" key="5">
    <source>
        <dbReference type="ARBA" id="ARBA00023204"/>
    </source>
</evidence>
<dbReference type="SUPFAM" id="SSF48150">
    <property type="entry name" value="DNA-glycosylase"/>
    <property type="match status" value="1"/>
</dbReference>
<comment type="caution">
    <text evidence="11">The sequence shown here is derived from an EMBL/GenBank/DDBJ whole genome shotgun (WGS) entry which is preliminary data.</text>
</comment>
<dbReference type="GO" id="GO:0140078">
    <property type="term" value="F:class I DNA-(apurinic or apyrimidinic site) endonuclease activity"/>
    <property type="evidence" value="ECO:0007669"/>
    <property type="project" value="UniProtKB-EC"/>
</dbReference>
<keyword evidence="3" id="KW-0227">DNA damage</keyword>
<dbReference type="EC" id="4.2.99.18" evidence="2"/>
<dbReference type="InterPro" id="IPR003265">
    <property type="entry name" value="HhH-GPD_domain"/>
</dbReference>
<keyword evidence="5" id="KW-0234">DNA repair</keyword>
<dbReference type="EMBL" id="PGCL01000005">
    <property type="protein sequence ID" value="TAJ43574.1"/>
    <property type="molecule type" value="Genomic_DNA"/>
</dbReference>
<gene>
    <name evidence="11" type="ORF">CUJ86_10620</name>
</gene>
<dbReference type="InterPro" id="IPR012904">
    <property type="entry name" value="OGG_N"/>
</dbReference>
<dbReference type="Gene3D" id="1.10.1670.10">
    <property type="entry name" value="Helix-hairpin-Helix base-excision DNA repair enzymes (C-terminal)"/>
    <property type="match status" value="1"/>
</dbReference>
<organism evidence="11 12">
    <name type="scientific">Methanofollis fontis</name>
    <dbReference type="NCBI Taxonomy" id="2052832"/>
    <lineage>
        <taxon>Archaea</taxon>
        <taxon>Methanobacteriati</taxon>
        <taxon>Methanobacteriota</taxon>
        <taxon>Stenosarchaea group</taxon>
        <taxon>Methanomicrobia</taxon>
        <taxon>Methanomicrobiales</taxon>
        <taxon>Methanomicrobiaceae</taxon>
        <taxon>Methanofollis</taxon>
    </lineage>
</organism>